<accession>A0A9X1ZXM0</accession>
<reference evidence="1" key="1">
    <citation type="submission" date="2022-01" db="EMBL/GenBank/DDBJ databases">
        <title>Genome sequencing of Zunongwangia sp. M21534 genome.</title>
        <authorList>
            <person name="Chen Y."/>
            <person name="Dong C."/>
            <person name="Shao Z."/>
        </authorList>
    </citation>
    <scope>NUCLEOTIDE SEQUENCE</scope>
    <source>
        <strain evidence="1">MCCC M21534</strain>
    </source>
</reference>
<gene>
    <name evidence="1" type="ORF">L1967_19200</name>
</gene>
<name>A0A9X1ZXM0_9FLAO</name>
<comment type="caution">
    <text evidence="1">The sequence shown here is derived from an EMBL/GenBank/DDBJ whole genome shotgun (WGS) entry which is preliminary data.</text>
</comment>
<dbReference type="InterPro" id="IPR021352">
    <property type="entry name" value="DUF2971"/>
</dbReference>
<sequence length="291" mass="33895">MTKDKSKVKSLFEHIKLHITDRTEIDKNSTEFQSNKKNWNYTINAYLNAIKSFDSYDSGNLSIPERLAEIYSFYNYPDIFEKTFIFKNNELQIKMFDDLTFLLVDSKRFGVTCGSKTSTCPLMWGHYAKNHTGLCLEFEIEEADSTTTLPMDETNTFEIEEVNYDDIPIDLFNYGPINESELKRQLLSTKSRKWNYEEEIRLISKQGPNKFNRKKIKSVIFGAKSNPKDRYTICKLLASLGYQFEFKIARIRPDQYELKIDPMNLGDIAGSGVSIEELGLSEEYNQIMNKK</sequence>
<organism evidence="1 2">
    <name type="scientific">Zunongwangia pacifica</name>
    <dbReference type="NCBI Taxonomy" id="2911062"/>
    <lineage>
        <taxon>Bacteria</taxon>
        <taxon>Pseudomonadati</taxon>
        <taxon>Bacteroidota</taxon>
        <taxon>Flavobacteriia</taxon>
        <taxon>Flavobacteriales</taxon>
        <taxon>Flavobacteriaceae</taxon>
        <taxon>Zunongwangia</taxon>
    </lineage>
</organism>
<dbReference type="RefSeq" id="WP_249603120.1">
    <property type="nucleotide sequence ID" value="NZ_JAKHSK010000040.1"/>
</dbReference>
<dbReference type="AlphaFoldDB" id="A0A9X1ZXM0"/>
<dbReference type="EMBL" id="JAKHSK010000040">
    <property type="protein sequence ID" value="MCL6220423.1"/>
    <property type="molecule type" value="Genomic_DNA"/>
</dbReference>
<dbReference type="Proteomes" id="UP001139521">
    <property type="component" value="Unassembled WGS sequence"/>
</dbReference>
<dbReference type="Pfam" id="PF11185">
    <property type="entry name" value="DUF2971"/>
    <property type="match status" value="1"/>
</dbReference>
<proteinExistence type="predicted"/>
<evidence type="ECO:0000313" key="2">
    <source>
        <dbReference type="Proteomes" id="UP001139521"/>
    </source>
</evidence>
<protein>
    <submittedName>
        <fullName evidence="1">DUF2971 domain-containing protein</fullName>
    </submittedName>
</protein>
<evidence type="ECO:0000313" key="1">
    <source>
        <dbReference type="EMBL" id="MCL6220423.1"/>
    </source>
</evidence>
<keyword evidence="2" id="KW-1185">Reference proteome</keyword>